<evidence type="ECO:0000256" key="10">
    <source>
        <dbReference type="ARBA" id="ARBA00042775"/>
    </source>
</evidence>
<dbReference type="OrthoDB" id="14196at2"/>
<feature type="domain" description="PpiC" evidence="13">
    <location>
        <begin position="280"/>
        <end position="382"/>
    </location>
</feature>
<dbReference type="InterPro" id="IPR000297">
    <property type="entry name" value="PPIase_PpiC"/>
</dbReference>
<keyword evidence="5 12" id="KW-1133">Transmembrane helix</keyword>
<protein>
    <recommendedName>
        <fullName evidence="9">Periplasmic chaperone PpiD</fullName>
    </recommendedName>
    <alternativeName>
        <fullName evidence="10">Periplasmic folding chaperone</fullName>
    </alternativeName>
</protein>
<dbReference type="GO" id="GO:0003755">
    <property type="term" value="F:peptidyl-prolyl cis-trans isomerase activity"/>
    <property type="evidence" value="ECO:0007669"/>
    <property type="project" value="UniProtKB-KW"/>
</dbReference>
<evidence type="ECO:0000256" key="4">
    <source>
        <dbReference type="ARBA" id="ARBA00022692"/>
    </source>
</evidence>
<dbReference type="RefSeq" id="WP_114209655.1">
    <property type="nucleotide sequence ID" value="NZ_CP030840.1"/>
</dbReference>
<evidence type="ECO:0000256" key="11">
    <source>
        <dbReference type="PROSITE-ProRule" id="PRU00278"/>
    </source>
</evidence>
<comment type="similarity">
    <text evidence="8">Belongs to the PpiD chaperone family.</text>
</comment>
<dbReference type="InterPro" id="IPR023058">
    <property type="entry name" value="PPIase_PpiC_CS"/>
</dbReference>
<evidence type="ECO:0000256" key="6">
    <source>
        <dbReference type="ARBA" id="ARBA00023136"/>
    </source>
</evidence>
<gene>
    <name evidence="14" type="ORF">ACPOL_5757</name>
</gene>
<evidence type="ECO:0000256" key="1">
    <source>
        <dbReference type="ARBA" id="ARBA00004382"/>
    </source>
</evidence>
<dbReference type="SUPFAM" id="SSF54534">
    <property type="entry name" value="FKBP-like"/>
    <property type="match status" value="1"/>
</dbReference>
<organism evidence="14 15">
    <name type="scientific">Acidisarcina polymorpha</name>
    <dbReference type="NCBI Taxonomy" id="2211140"/>
    <lineage>
        <taxon>Bacteria</taxon>
        <taxon>Pseudomonadati</taxon>
        <taxon>Acidobacteriota</taxon>
        <taxon>Terriglobia</taxon>
        <taxon>Terriglobales</taxon>
        <taxon>Acidobacteriaceae</taxon>
        <taxon>Acidisarcina</taxon>
    </lineage>
</organism>
<dbReference type="Gene3D" id="1.10.4030.10">
    <property type="entry name" value="Porin chaperone SurA, peptide-binding domain"/>
    <property type="match status" value="1"/>
</dbReference>
<accession>A0A2Z5G6V3</accession>
<keyword evidence="6 12" id="KW-0472">Membrane</keyword>
<dbReference type="InterPro" id="IPR046357">
    <property type="entry name" value="PPIase_dom_sf"/>
</dbReference>
<evidence type="ECO:0000256" key="8">
    <source>
        <dbReference type="ARBA" id="ARBA00038408"/>
    </source>
</evidence>
<reference evidence="14 15" key="1">
    <citation type="journal article" date="2018" name="Front. Microbiol.">
        <title>Hydrolytic Capabilities as a Key to Environmental Success: Chitinolytic and Cellulolytic Acidobacteria From Acidic Sub-arctic Soils and Boreal Peatlands.</title>
        <authorList>
            <person name="Belova S.E."/>
            <person name="Ravin N.V."/>
            <person name="Pankratov T.A."/>
            <person name="Rakitin A.L."/>
            <person name="Ivanova A.A."/>
            <person name="Beletsky A.V."/>
            <person name="Mardanov A.V."/>
            <person name="Sinninghe Damste J.S."/>
            <person name="Dedysh S.N."/>
        </authorList>
    </citation>
    <scope>NUCLEOTIDE SEQUENCE [LARGE SCALE GENOMIC DNA]</scope>
    <source>
        <strain evidence="14 15">SBC82</strain>
    </source>
</reference>
<keyword evidence="3" id="KW-0997">Cell inner membrane</keyword>
<dbReference type="PANTHER" id="PTHR47529:SF1">
    <property type="entry name" value="PERIPLASMIC CHAPERONE PPID"/>
    <property type="match status" value="1"/>
</dbReference>
<dbReference type="Pfam" id="PF13616">
    <property type="entry name" value="Rotamase_3"/>
    <property type="match status" value="1"/>
</dbReference>
<name>A0A2Z5G6V3_9BACT</name>
<evidence type="ECO:0000256" key="7">
    <source>
        <dbReference type="ARBA" id="ARBA00023186"/>
    </source>
</evidence>
<dbReference type="Proteomes" id="UP000253606">
    <property type="component" value="Chromosome"/>
</dbReference>
<dbReference type="GO" id="GO:0005886">
    <property type="term" value="C:plasma membrane"/>
    <property type="evidence" value="ECO:0007669"/>
    <property type="project" value="UniProtKB-SubCell"/>
</dbReference>
<dbReference type="PROSITE" id="PS01096">
    <property type="entry name" value="PPIC_PPIASE_1"/>
    <property type="match status" value="1"/>
</dbReference>
<keyword evidence="15" id="KW-1185">Reference proteome</keyword>
<dbReference type="InterPro" id="IPR027304">
    <property type="entry name" value="Trigger_fact/SurA_dom_sf"/>
</dbReference>
<evidence type="ECO:0000313" key="14">
    <source>
        <dbReference type="EMBL" id="AXC15003.1"/>
    </source>
</evidence>
<dbReference type="KEGG" id="abas:ACPOL_5757"/>
<keyword evidence="11" id="KW-0697">Rotamase</keyword>
<dbReference type="PROSITE" id="PS50198">
    <property type="entry name" value="PPIC_PPIASE_2"/>
    <property type="match status" value="1"/>
</dbReference>
<comment type="subcellular location">
    <subcellularLocation>
        <location evidence="1">Cell inner membrane</location>
        <topology evidence="1">Single-pass type II membrane protein</topology>
        <orientation evidence="1">Periplasmic side</orientation>
    </subcellularLocation>
</comment>
<evidence type="ECO:0000256" key="9">
    <source>
        <dbReference type="ARBA" id="ARBA00040743"/>
    </source>
</evidence>
<dbReference type="PROSITE" id="PS51257">
    <property type="entry name" value="PROKAR_LIPOPROTEIN"/>
    <property type="match status" value="1"/>
</dbReference>
<dbReference type="PANTHER" id="PTHR47529">
    <property type="entry name" value="PEPTIDYL-PROLYL CIS-TRANS ISOMERASE D"/>
    <property type="match status" value="1"/>
</dbReference>
<dbReference type="AlphaFoldDB" id="A0A2Z5G6V3"/>
<sequence>MIRFLQKDNRLVKSIFVVIIAVACITMVITLVPGIFNDSASAADTYATVRERGWLSKYVGSSTDISSTDVQQIAAQMLQRQKLPDFVLPYMMQRVGQSMIQQAVVLQEANRLGLRVTDEGLRQFLHSGMYGQVLFPKGQYIGDDKYRELISQQFNISTQKFETEVKKEIEENRLRSMVTGGITVSDAEVRDYYIEQGTKIKFDYAVISSTDLEKQINPSEAELQTFFKTNAAKYATAVPEARKITYIAFADGQEPGGAPQVTDAEVQQYYNQHLKEYQVDEQVKVRHILIKVDSGADAKTDAAAKAKAEDLLKQIKGGANFADLAKKNSDDPGSKDEGGELGFLKRGATVPEFDQAAFSLQPGQLSNVIKTKYGYHILQVEEKQTAHTRPLDEVKSTIVALLTRQKEGAQEQAYAQQLANEAQKNGLAKTAEAHHLQVVTTDYIQQGAIVPGLADGSKMLTSAFTAKPGTAPQIASTGEGIAVFQVNDVKAAHAPNFDEFKSTLLTDYRQQQLPQLLARKTSELADKARAENNDLAKAAKELGIPVKTSDLVGRTGQVPDIGQLSSVAPGLFDLNSGQISNPINTGRTGIIARLVDKQLPTPEDITKNMDQTREKLLDQRRSEMFEVFVTTLVDQYQKQGRIRVNQKAQSALSPGAAS</sequence>
<keyword evidence="11 14" id="KW-0413">Isomerase</keyword>
<evidence type="ECO:0000256" key="3">
    <source>
        <dbReference type="ARBA" id="ARBA00022519"/>
    </source>
</evidence>
<dbReference type="EMBL" id="CP030840">
    <property type="protein sequence ID" value="AXC15003.1"/>
    <property type="molecule type" value="Genomic_DNA"/>
</dbReference>
<evidence type="ECO:0000256" key="12">
    <source>
        <dbReference type="SAM" id="Phobius"/>
    </source>
</evidence>
<proteinExistence type="inferred from homology"/>
<evidence type="ECO:0000256" key="2">
    <source>
        <dbReference type="ARBA" id="ARBA00022475"/>
    </source>
</evidence>
<evidence type="ECO:0000313" key="15">
    <source>
        <dbReference type="Proteomes" id="UP000253606"/>
    </source>
</evidence>
<evidence type="ECO:0000256" key="5">
    <source>
        <dbReference type="ARBA" id="ARBA00022989"/>
    </source>
</evidence>
<dbReference type="Pfam" id="PF13624">
    <property type="entry name" value="SurA_N_3"/>
    <property type="match status" value="1"/>
</dbReference>
<evidence type="ECO:0000259" key="13">
    <source>
        <dbReference type="PROSITE" id="PS50198"/>
    </source>
</evidence>
<keyword evidence="7" id="KW-0143">Chaperone</keyword>
<dbReference type="Gene3D" id="3.10.50.40">
    <property type="match status" value="1"/>
</dbReference>
<dbReference type="InterPro" id="IPR052029">
    <property type="entry name" value="PpiD_chaperone"/>
</dbReference>
<keyword evidence="2" id="KW-1003">Cell membrane</keyword>
<keyword evidence="4 12" id="KW-0812">Transmembrane</keyword>
<dbReference type="SUPFAM" id="SSF109998">
    <property type="entry name" value="Triger factor/SurA peptide-binding domain-like"/>
    <property type="match status" value="1"/>
</dbReference>
<feature type="transmembrane region" description="Helical" evidence="12">
    <location>
        <begin position="12"/>
        <end position="36"/>
    </location>
</feature>